<accession>C0CYY0</accession>
<evidence type="ECO:0000313" key="1">
    <source>
        <dbReference type="EMBL" id="EEG55708.1"/>
    </source>
</evidence>
<dbReference type="Proteomes" id="UP000004756">
    <property type="component" value="Unassembled WGS sequence"/>
</dbReference>
<proteinExistence type="predicted"/>
<protein>
    <submittedName>
        <fullName evidence="1">Uncharacterized protein</fullName>
    </submittedName>
</protein>
<reference evidence="1 2" key="2">
    <citation type="submission" date="2009-02" db="EMBL/GenBank/DDBJ databases">
        <title>Draft genome sequence of Clostridium asparagiforme (DSM 15981).</title>
        <authorList>
            <person name="Sudarsanam P."/>
            <person name="Ley R."/>
            <person name="Guruge J."/>
            <person name="Turnbaugh P.J."/>
            <person name="Mahowald M."/>
            <person name="Liep D."/>
            <person name="Gordon J."/>
        </authorList>
    </citation>
    <scope>NUCLEOTIDE SEQUENCE [LARGE SCALE GENOMIC DNA]</scope>
    <source>
        <strain evidence="1 2">DSM 15981</strain>
    </source>
</reference>
<reference evidence="1 2" key="1">
    <citation type="submission" date="2009-01" db="EMBL/GenBank/DDBJ databases">
        <authorList>
            <person name="Fulton L."/>
            <person name="Clifton S."/>
            <person name="Fulton B."/>
            <person name="Xu J."/>
            <person name="Minx P."/>
            <person name="Pepin K.H."/>
            <person name="Johnson M."/>
            <person name="Bhonagiri V."/>
            <person name="Nash W.E."/>
            <person name="Mardis E.R."/>
            <person name="Wilson R.K."/>
        </authorList>
    </citation>
    <scope>NUCLEOTIDE SEQUENCE [LARGE SCALE GENOMIC DNA]</scope>
    <source>
        <strain evidence="1 2">DSM 15981</strain>
    </source>
</reference>
<sequence>MPANNSLQTHFLFEFSFLYAIIKENLYGYLHKKEAICLP</sequence>
<evidence type="ECO:0000313" key="2">
    <source>
        <dbReference type="Proteomes" id="UP000004756"/>
    </source>
</evidence>
<keyword evidence="2" id="KW-1185">Reference proteome</keyword>
<dbReference type="AlphaFoldDB" id="C0CYY0"/>
<gene>
    <name evidence="1" type="ORF">CLOSTASPAR_02208</name>
</gene>
<dbReference type="EMBL" id="ACCJ01000130">
    <property type="protein sequence ID" value="EEG55708.1"/>
    <property type="molecule type" value="Genomic_DNA"/>
</dbReference>
<name>C0CYY0_9FIRM</name>
<dbReference type="HOGENOM" id="CLU_3307073_0_0_9"/>
<comment type="caution">
    <text evidence="1">The sequence shown here is derived from an EMBL/GenBank/DDBJ whole genome shotgun (WGS) entry which is preliminary data.</text>
</comment>
<organism evidence="1 2">
    <name type="scientific">[Clostridium] asparagiforme DSM 15981</name>
    <dbReference type="NCBI Taxonomy" id="518636"/>
    <lineage>
        <taxon>Bacteria</taxon>
        <taxon>Bacillati</taxon>
        <taxon>Bacillota</taxon>
        <taxon>Clostridia</taxon>
        <taxon>Lachnospirales</taxon>
        <taxon>Lachnospiraceae</taxon>
        <taxon>Enterocloster</taxon>
    </lineage>
</organism>